<dbReference type="PROSITE" id="PS50850">
    <property type="entry name" value="MFS"/>
    <property type="match status" value="1"/>
</dbReference>
<dbReference type="SUPFAM" id="SSF103473">
    <property type="entry name" value="MFS general substrate transporter"/>
    <property type="match status" value="1"/>
</dbReference>
<feature type="transmembrane region" description="Helical" evidence="5">
    <location>
        <begin position="141"/>
        <end position="163"/>
    </location>
</feature>
<dbReference type="InterPro" id="IPR052528">
    <property type="entry name" value="Sugar_transport-like"/>
</dbReference>
<dbReference type="InterPro" id="IPR011701">
    <property type="entry name" value="MFS"/>
</dbReference>
<comment type="subcellular location">
    <subcellularLocation>
        <location evidence="1">Cell membrane</location>
        <topology evidence="1">Multi-pass membrane protein</topology>
    </subcellularLocation>
</comment>
<protein>
    <submittedName>
        <fullName evidence="7">MFS transporter</fullName>
    </submittedName>
</protein>
<evidence type="ECO:0000256" key="4">
    <source>
        <dbReference type="ARBA" id="ARBA00023136"/>
    </source>
</evidence>
<feature type="transmembrane region" description="Helical" evidence="5">
    <location>
        <begin position="213"/>
        <end position="231"/>
    </location>
</feature>
<dbReference type="GO" id="GO:0005886">
    <property type="term" value="C:plasma membrane"/>
    <property type="evidence" value="ECO:0007669"/>
    <property type="project" value="UniProtKB-SubCell"/>
</dbReference>
<evidence type="ECO:0000256" key="1">
    <source>
        <dbReference type="ARBA" id="ARBA00004651"/>
    </source>
</evidence>
<accession>A0A7C1JYT3</accession>
<dbReference type="PANTHER" id="PTHR23526">
    <property type="entry name" value="INTEGRAL MEMBRANE TRANSPORT PROTEIN-RELATED"/>
    <property type="match status" value="1"/>
</dbReference>
<dbReference type="AlphaFoldDB" id="A0A7C1JYT3"/>
<keyword evidence="4 5" id="KW-0472">Membrane</keyword>
<feature type="transmembrane region" description="Helical" evidence="5">
    <location>
        <begin position="389"/>
        <end position="407"/>
    </location>
</feature>
<feature type="transmembrane region" description="Helical" evidence="5">
    <location>
        <begin position="169"/>
        <end position="192"/>
    </location>
</feature>
<reference evidence="7" key="1">
    <citation type="journal article" date="2020" name="mSystems">
        <title>Genome- and Community-Level Interaction Insights into Carbon Utilization and Element Cycling Functions of Hydrothermarchaeota in Hydrothermal Sediment.</title>
        <authorList>
            <person name="Zhou Z."/>
            <person name="Liu Y."/>
            <person name="Xu W."/>
            <person name="Pan J."/>
            <person name="Luo Z.H."/>
            <person name="Li M."/>
        </authorList>
    </citation>
    <scope>NUCLEOTIDE SEQUENCE [LARGE SCALE GENOMIC DNA]</scope>
    <source>
        <strain evidence="7">SpSt-289</strain>
    </source>
</reference>
<keyword evidence="2 5" id="KW-0812">Transmembrane</keyword>
<comment type="caution">
    <text evidence="7">The sequence shown here is derived from an EMBL/GenBank/DDBJ whole genome shotgun (WGS) entry which is preliminary data.</text>
</comment>
<sequence>MNETSTHDGQKRQRRAVAREERMRQLMNYLPQRRIGVFDHLRPQRWNWYLVRRPMERTIDQQAPQPLTIRQVNNLRHFWLDGIFSAASEAFYLAFIPLFALAYGATNQQVGWITAIGNLAGAVALFPGARLMEKTGNRKGIVLWSGGGVARLMLLLLALLPLFTLPPMIAILAITVLNGVRAFAANFANPAWTALVADLVPEFMRGRYFSMRNLTMGLATLIFSAVAGWLIRTGNQWQADPYLGYQLSFLTAFLLGMAGTYQFAQIREPRSARHTEQVRQPGSLSAALKSSPGFLGFVISGFVWNLALQVAAPFFNVYLVTHLGADSSTVGLFASISSLSAIGGQIFFGRLLDRRGAVFLQLITGFPIVLLPVMWVFYTEAWQAGVNNLFGGFLWAGFNLANFNLLLQVTPNIGRARAVALYQTGVFVSAFVGPLLGGYLADTVGFRLIFLLSGAGRLAGMILFLLMTFIPLQRLIKAQEEMGAESSATL</sequence>
<evidence type="ECO:0000256" key="2">
    <source>
        <dbReference type="ARBA" id="ARBA00022692"/>
    </source>
</evidence>
<evidence type="ECO:0000256" key="3">
    <source>
        <dbReference type="ARBA" id="ARBA00022989"/>
    </source>
</evidence>
<feature type="transmembrane region" description="Helical" evidence="5">
    <location>
        <begin position="109"/>
        <end position="129"/>
    </location>
</feature>
<dbReference type="Gene3D" id="1.20.1250.20">
    <property type="entry name" value="MFS general substrate transporter like domains"/>
    <property type="match status" value="2"/>
</dbReference>
<evidence type="ECO:0000259" key="6">
    <source>
        <dbReference type="PROSITE" id="PS50850"/>
    </source>
</evidence>
<feature type="transmembrane region" description="Helical" evidence="5">
    <location>
        <begin position="419"/>
        <end position="440"/>
    </location>
</feature>
<dbReference type="PANTHER" id="PTHR23526:SF4">
    <property type="entry name" value="INTEGRAL MEMBRANE TRANSPORT PROTEIN"/>
    <property type="match status" value="1"/>
</dbReference>
<gene>
    <name evidence="7" type="ORF">ENQ20_18990</name>
</gene>
<feature type="domain" description="Major facilitator superfamily (MFS) profile" evidence="6">
    <location>
        <begin position="293"/>
        <end position="490"/>
    </location>
</feature>
<name>A0A7C1JYT3_9CHLR</name>
<proteinExistence type="predicted"/>
<feature type="transmembrane region" description="Helical" evidence="5">
    <location>
        <begin position="330"/>
        <end position="349"/>
    </location>
</feature>
<organism evidence="7">
    <name type="scientific">Caldilinea aerophila</name>
    <dbReference type="NCBI Taxonomy" id="133453"/>
    <lineage>
        <taxon>Bacteria</taxon>
        <taxon>Bacillati</taxon>
        <taxon>Chloroflexota</taxon>
        <taxon>Caldilineae</taxon>
        <taxon>Caldilineales</taxon>
        <taxon>Caldilineaceae</taxon>
        <taxon>Caldilinea</taxon>
    </lineage>
</organism>
<feature type="transmembrane region" description="Helical" evidence="5">
    <location>
        <begin position="446"/>
        <end position="472"/>
    </location>
</feature>
<evidence type="ECO:0000313" key="7">
    <source>
        <dbReference type="EMBL" id="HDX33548.1"/>
    </source>
</evidence>
<dbReference type="InterPro" id="IPR036259">
    <property type="entry name" value="MFS_trans_sf"/>
</dbReference>
<dbReference type="GO" id="GO:0022857">
    <property type="term" value="F:transmembrane transporter activity"/>
    <property type="evidence" value="ECO:0007669"/>
    <property type="project" value="InterPro"/>
</dbReference>
<evidence type="ECO:0000256" key="5">
    <source>
        <dbReference type="SAM" id="Phobius"/>
    </source>
</evidence>
<dbReference type="InterPro" id="IPR020846">
    <property type="entry name" value="MFS_dom"/>
</dbReference>
<keyword evidence="3 5" id="KW-1133">Transmembrane helix</keyword>
<dbReference type="EMBL" id="DSMG01000194">
    <property type="protein sequence ID" value="HDX33548.1"/>
    <property type="molecule type" value="Genomic_DNA"/>
</dbReference>
<feature type="transmembrane region" description="Helical" evidence="5">
    <location>
        <begin position="78"/>
        <end position="103"/>
    </location>
</feature>
<feature type="transmembrane region" description="Helical" evidence="5">
    <location>
        <begin position="294"/>
        <end position="318"/>
    </location>
</feature>
<feature type="transmembrane region" description="Helical" evidence="5">
    <location>
        <begin position="243"/>
        <end position="264"/>
    </location>
</feature>
<dbReference type="Pfam" id="PF07690">
    <property type="entry name" value="MFS_1"/>
    <property type="match status" value="1"/>
</dbReference>
<feature type="transmembrane region" description="Helical" evidence="5">
    <location>
        <begin position="356"/>
        <end position="377"/>
    </location>
</feature>